<dbReference type="EMBL" id="QZDH01000022">
    <property type="protein sequence ID" value="RJL51350.1"/>
    <property type="molecule type" value="Genomic_DNA"/>
</dbReference>
<sequence length="152" mass="16400">MKPIAIGADDAAWSLRDILTRYLDSLNIPWVDFSSDKNQDNTIYPDVAHAVAVSVKEGTHERGILLCGTGIGMSIVANKVTGVRAAQCHDTYSAQRARKSNNAQIIALGARVIGPELAKEIVGAWLDAEFEGGGSTSKVEKIGYYEHQESAR</sequence>
<evidence type="ECO:0000256" key="2">
    <source>
        <dbReference type="ARBA" id="ARBA00023235"/>
    </source>
</evidence>
<dbReference type="Proteomes" id="UP000283655">
    <property type="component" value="Unassembled WGS sequence"/>
</dbReference>
<comment type="caution">
    <text evidence="3">The sequence shown here is derived from an EMBL/GenBank/DDBJ whole genome shotgun (WGS) entry which is preliminary data.</text>
</comment>
<dbReference type="PIRSF" id="PIRSF005384">
    <property type="entry name" value="RpiB_LacA_B"/>
    <property type="match status" value="1"/>
</dbReference>
<dbReference type="GO" id="GO:0005975">
    <property type="term" value="P:carbohydrate metabolic process"/>
    <property type="evidence" value="ECO:0007669"/>
    <property type="project" value="InterPro"/>
</dbReference>
<dbReference type="PANTHER" id="PTHR43732:SF1">
    <property type="entry name" value="RIBOSE 5-PHOSPHATE ISOMERASE"/>
    <property type="match status" value="1"/>
</dbReference>
<dbReference type="Pfam" id="PF02502">
    <property type="entry name" value="LacAB_rpiB"/>
    <property type="match status" value="1"/>
</dbReference>
<evidence type="ECO:0000256" key="1">
    <source>
        <dbReference type="ARBA" id="ARBA00008754"/>
    </source>
</evidence>
<dbReference type="InterPro" id="IPR036569">
    <property type="entry name" value="RpiB_LacA_LacB_sf"/>
</dbReference>
<dbReference type="Gene3D" id="3.40.1400.10">
    <property type="entry name" value="Sugar-phosphate isomerase, RpiB/LacA/LacB"/>
    <property type="match status" value="1"/>
</dbReference>
<dbReference type="RefSeq" id="WP_039524847.1">
    <property type="nucleotide sequence ID" value="NZ_QZDH01000022.1"/>
</dbReference>
<protein>
    <submittedName>
        <fullName evidence="3">Ribose 5-phosphate isomerase B</fullName>
    </submittedName>
</protein>
<reference evidence="3 4" key="1">
    <citation type="submission" date="2018-09" db="EMBL/GenBank/DDBJ databases">
        <title>Phylogenetic diversity of Pectobacterium and Dickeya strains causing blackleg disease of potato in Morocco.</title>
        <authorList>
            <person name="Oulghazi S."/>
            <person name="Moumni M."/>
            <person name="Faure D."/>
        </authorList>
    </citation>
    <scope>NUCLEOTIDE SEQUENCE [LARGE SCALE GENOMIC DNA]</scope>
    <source>
        <strain evidence="3 4">S1.15.11.2D</strain>
    </source>
</reference>
<dbReference type="PANTHER" id="PTHR43732">
    <property type="entry name" value="RIBOSE 5-PHOSPHATE ISOMERASE-RELATED"/>
    <property type="match status" value="1"/>
</dbReference>
<name>A0A419AWF6_PECCA</name>
<gene>
    <name evidence="3" type="ORF">D5071_11245</name>
</gene>
<comment type="similarity">
    <text evidence="1">Belongs to the LacAB/RpiB family.</text>
</comment>
<organism evidence="3 4">
    <name type="scientific">Pectobacterium carotovorum</name>
    <name type="common">Erwinia carotovora</name>
    <dbReference type="NCBI Taxonomy" id="554"/>
    <lineage>
        <taxon>Bacteria</taxon>
        <taxon>Pseudomonadati</taxon>
        <taxon>Pseudomonadota</taxon>
        <taxon>Gammaproteobacteria</taxon>
        <taxon>Enterobacterales</taxon>
        <taxon>Pectobacteriaceae</taxon>
        <taxon>Pectobacterium</taxon>
    </lineage>
</organism>
<dbReference type="AlphaFoldDB" id="A0A419AWF6"/>
<proteinExistence type="inferred from homology"/>
<dbReference type="InterPro" id="IPR003500">
    <property type="entry name" value="RpiB_LacA_LacB"/>
</dbReference>
<evidence type="ECO:0000313" key="4">
    <source>
        <dbReference type="Proteomes" id="UP000283655"/>
    </source>
</evidence>
<dbReference type="SUPFAM" id="SSF89623">
    <property type="entry name" value="Ribose/Galactose isomerase RpiB/AlsB"/>
    <property type="match status" value="1"/>
</dbReference>
<dbReference type="GO" id="GO:0016861">
    <property type="term" value="F:intramolecular oxidoreductase activity, interconverting aldoses and ketoses"/>
    <property type="evidence" value="ECO:0007669"/>
    <property type="project" value="UniProtKB-ARBA"/>
</dbReference>
<keyword evidence="2 3" id="KW-0413">Isomerase</keyword>
<dbReference type="NCBIfam" id="TIGR00689">
    <property type="entry name" value="rpiB_lacA_lacB"/>
    <property type="match status" value="1"/>
</dbReference>
<accession>A0A419AWF6</accession>
<dbReference type="NCBIfam" id="NF004051">
    <property type="entry name" value="PRK05571.1"/>
    <property type="match status" value="1"/>
</dbReference>
<dbReference type="InterPro" id="IPR051812">
    <property type="entry name" value="SPI_LacAB/RpiB"/>
</dbReference>
<evidence type="ECO:0000313" key="3">
    <source>
        <dbReference type="EMBL" id="RJL51350.1"/>
    </source>
</evidence>